<evidence type="ECO:0000313" key="2">
    <source>
        <dbReference type="EMBL" id="KAE8150174.1"/>
    </source>
</evidence>
<name>A0A5N6TV72_ASPAV</name>
<accession>A0A5N6TV72</accession>
<keyword evidence="3" id="KW-1185">Reference proteome</keyword>
<feature type="region of interest" description="Disordered" evidence="1">
    <location>
        <begin position="1"/>
        <end position="41"/>
    </location>
</feature>
<dbReference type="EMBL" id="ML742101">
    <property type="protein sequence ID" value="KAE8150174.1"/>
    <property type="molecule type" value="Genomic_DNA"/>
</dbReference>
<feature type="compositionally biased region" description="Low complexity" evidence="1">
    <location>
        <begin position="67"/>
        <end position="88"/>
    </location>
</feature>
<dbReference type="AlphaFoldDB" id="A0A5N6TV72"/>
<evidence type="ECO:0000313" key="3">
    <source>
        <dbReference type="Proteomes" id="UP000325780"/>
    </source>
</evidence>
<dbReference type="OrthoDB" id="4498167at2759"/>
<reference evidence="2 3" key="1">
    <citation type="submission" date="2019-04" db="EMBL/GenBank/DDBJ databases">
        <title>Friends and foes A comparative genomics study of 23 Aspergillus species from section Flavi.</title>
        <authorList>
            <consortium name="DOE Joint Genome Institute"/>
            <person name="Kjaerbolling I."/>
            <person name="Vesth T."/>
            <person name="Frisvad J.C."/>
            <person name="Nybo J.L."/>
            <person name="Theobald S."/>
            <person name="Kildgaard S."/>
            <person name="Isbrandt T."/>
            <person name="Kuo A."/>
            <person name="Sato A."/>
            <person name="Lyhne E.K."/>
            <person name="Kogle M.E."/>
            <person name="Wiebenga A."/>
            <person name="Kun R.S."/>
            <person name="Lubbers R.J."/>
            <person name="Makela M.R."/>
            <person name="Barry K."/>
            <person name="Chovatia M."/>
            <person name="Clum A."/>
            <person name="Daum C."/>
            <person name="Haridas S."/>
            <person name="He G."/>
            <person name="LaButti K."/>
            <person name="Lipzen A."/>
            <person name="Mondo S."/>
            <person name="Riley R."/>
            <person name="Salamov A."/>
            <person name="Simmons B.A."/>
            <person name="Magnuson J.K."/>
            <person name="Henrissat B."/>
            <person name="Mortensen U.H."/>
            <person name="Larsen T.O."/>
            <person name="Devries R.P."/>
            <person name="Grigoriev I.V."/>
            <person name="Machida M."/>
            <person name="Baker S.E."/>
            <person name="Andersen M.R."/>
        </authorList>
    </citation>
    <scope>NUCLEOTIDE SEQUENCE [LARGE SCALE GENOMIC DNA]</scope>
    <source>
        <strain evidence="2 3">IBT 18842</strain>
    </source>
</reference>
<organism evidence="2 3">
    <name type="scientific">Aspergillus avenaceus</name>
    <dbReference type="NCBI Taxonomy" id="36643"/>
    <lineage>
        <taxon>Eukaryota</taxon>
        <taxon>Fungi</taxon>
        <taxon>Dikarya</taxon>
        <taxon>Ascomycota</taxon>
        <taxon>Pezizomycotina</taxon>
        <taxon>Eurotiomycetes</taxon>
        <taxon>Eurotiomycetidae</taxon>
        <taxon>Eurotiales</taxon>
        <taxon>Aspergillaceae</taxon>
        <taxon>Aspergillus</taxon>
        <taxon>Aspergillus subgen. Circumdati</taxon>
    </lineage>
</organism>
<gene>
    <name evidence="2" type="ORF">BDV25DRAFT_115218</name>
</gene>
<proteinExistence type="predicted"/>
<evidence type="ECO:0000256" key="1">
    <source>
        <dbReference type="SAM" id="MobiDB-lite"/>
    </source>
</evidence>
<protein>
    <submittedName>
        <fullName evidence="2">Uncharacterized protein</fullName>
    </submittedName>
</protein>
<feature type="compositionally biased region" description="Basic and acidic residues" evidence="1">
    <location>
        <begin position="106"/>
        <end position="125"/>
    </location>
</feature>
<feature type="region of interest" description="Disordered" evidence="1">
    <location>
        <begin position="59"/>
        <end position="125"/>
    </location>
</feature>
<sequence>MTTVHQSENMQPMLPLDGGGTSPPGQNYVQTDRALNPQTSIEDYSRVMLEYTHNRMANFADFDSDKGSPVSRSSRSSAASGESSDSAGGMLRRGPAPTSGGISQHDFAERGGRKSTRDDDHKPSY</sequence>
<feature type="compositionally biased region" description="Polar residues" evidence="1">
    <location>
        <begin position="1"/>
        <end position="10"/>
    </location>
</feature>
<dbReference type="Proteomes" id="UP000325780">
    <property type="component" value="Unassembled WGS sequence"/>
</dbReference>